<dbReference type="OrthoDB" id="4456959at2759"/>
<dbReference type="SMART" id="SM00906">
    <property type="entry name" value="Fungal_trans"/>
    <property type="match status" value="1"/>
</dbReference>
<dbReference type="InterPro" id="IPR036864">
    <property type="entry name" value="Zn2-C6_fun-type_DNA-bd_sf"/>
</dbReference>
<dbReference type="InterPro" id="IPR001138">
    <property type="entry name" value="Zn2Cys6_DnaBD"/>
</dbReference>
<evidence type="ECO:0000313" key="8">
    <source>
        <dbReference type="EMBL" id="RPB16779.1"/>
    </source>
</evidence>
<protein>
    <recommendedName>
        <fullName evidence="7">Zn(2)-C6 fungal-type domain-containing protein</fullName>
    </recommendedName>
</protein>
<dbReference type="PANTHER" id="PTHR47338:SF23">
    <property type="entry name" value="ZN(II)2CYS6 TRANSCRIPTION FACTOR (EUROFUNG)"/>
    <property type="match status" value="1"/>
</dbReference>
<dbReference type="Gene3D" id="4.10.240.10">
    <property type="entry name" value="Zn(2)-C6 fungal-type DNA-binding domain"/>
    <property type="match status" value="1"/>
</dbReference>
<dbReference type="STRING" id="1392247.A0A3N4L5N9"/>
<dbReference type="CDD" id="cd00067">
    <property type="entry name" value="GAL4"/>
    <property type="match status" value="1"/>
</dbReference>
<reference evidence="8 9" key="1">
    <citation type="journal article" date="2018" name="Nat. Ecol. Evol.">
        <title>Pezizomycetes genomes reveal the molecular basis of ectomycorrhizal truffle lifestyle.</title>
        <authorList>
            <person name="Murat C."/>
            <person name="Payen T."/>
            <person name="Noel B."/>
            <person name="Kuo A."/>
            <person name="Morin E."/>
            <person name="Chen J."/>
            <person name="Kohler A."/>
            <person name="Krizsan K."/>
            <person name="Balestrini R."/>
            <person name="Da Silva C."/>
            <person name="Montanini B."/>
            <person name="Hainaut M."/>
            <person name="Levati E."/>
            <person name="Barry K.W."/>
            <person name="Belfiori B."/>
            <person name="Cichocki N."/>
            <person name="Clum A."/>
            <person name="Dockter R.B."/>
            <person name="Fauchery L."/>
            <person name="Guy J."/>
            <person name="Iotti M."/>
            <person name="Le Tacon F."/>
            <person name="Lindquist E.A."/>
            <person name="Lipzen A."/>
            <person name="Malagnac F."/>
            <person name="Mello A."/>
            <person name="Molinier V."/>
            <person name="Miyauchi S."/>
            <person name="Poulain J."/>
            <person name="Riccioni C."/>
            <person name="Rubini A."/>
            <person name="Sitrit Y."/>
            <person name="Splivallo R."/>
            <person name="Traeger S."/>
            <person name="Wang M."/>
            <person name="Zifcakova L."/>
            <person name="Wipf D."/>
            <person name="Zambonelli A."/>
            <person name="Paolocci F."/>
            <person name="Nowrousian M."/>
            <person name="Ottonello S."/>
            <person name="Baldrian P."/>
            <person name="Spatafora J.W."/>
            <person name="Henrissat B."/>
            <person name="Nagy L.G."/>
            <person name="Aury J.M."/>
            <person name="Wincker P."/>
            <person name="Grigoriev I.V."/>
            <person name="Bonfante P."/>
            <person name="Martin F.M."/>
        </authorList>
    </citation>
    <scope>NUCLEOTIDE SEQUENCE [LARGE SCALE GENOMIC DNA]</scope>
    <source>
        <strain evidence="8 9">CCBAS932</strain>
    </source>
</reference>
<keyword evidence="4" id="KW-0804">Transcription</keyword>
<comment type="subcellular location">
    <subcellularLocation>
        <location evidence="1">Nucleus</location>
    </subcellularLocation>
</comment>
<feature type="region of interest" description="Disordered" evidence="6">
    <location>
        <begin position="143"/>
        <end position="184"/>
    </location>
</feature>
<dbReference type="GO" id="GO:0005634">
    <property type="term" value="C:nucleus"/>
    <property type="evidence" value="ECO:0007669"/>
    <property type="project" value="UniProtKB-SubCell"/>
</dbReference>
<dbReference type="PROSITE" id="PS50048">
    <property type="entry name" value="ZN2_CY6_FUNGAL_2"/>
    <property type="match status" value="1"/>
</dbReference>
<keyword evidence="3" id="KW-0805">Transcription regulation</keyword>
<dbReference type="InParanoid" id="A0A3N4L5N9"/>
<dbReference type="GO" id="GO:0000981">
    <property type="term" value="F:DNA-binding transcription factor activity, RNA polymerase II-specific"/>
    <property type="evidence" value="ECO:0007669"/>
    <property type="project" value="InterPro"/>
</dbReference>
<keyword evidence="5" id="KW-0539">Nucleus</keyword>
<dbReference type="GO" id="GO:0006351">
    <property type="term" value="P:DNA-templated transcription"/>
    <property type="evidence" value="ECO:0007669"/>
    <property type="project" value="InterPro"/>
</dbReference>
<organism evidence="8 9">
    <name type="scientific">Morchella conica CCBAS932</name>
    <dbReference type="NCBI Taxonomy" id="1392247"/>
    <lineage>
        <taxon>Eukaryota</taxon>
        <taxon>Fungi</taxon>
        <taxon>Dikarya</taxon>
        <taxon>Ascomycota</taxon>
        <taxon>Pezizomycotina</taxon>
        <taxon>Pezizomycetes</taxon>
        <taxon>Pezizales</taxon>
        <taxon>Morchellaceae</taxon>
        <taxon>Morchella</taxon>
    </lineage>
</organism>
<feature type="compositionally biased region" description="Polar residues" evidence="6">
    <location>
        <begin position="170"/>
        <end position="184"/>
    </location>
</feature>
<proteinExistence type="predicted"/>
<dbReference type="EMBL" id="ML119107">
    <property type="protein sequence ID" value="RPB16779.1"/>
    <property type="molecule type" value="Genomic_DNA"/>
</dbReference>
<dbReference type="Pfam" id="PF00172">
    <property type="entry name" value="Zn_clus"/>
    <property type="match status" value="1"/>
</dbReference>
<dbReference type="SUPFAM" id="SSF57701">
    <property type="entry name" value="Zn2/Cys6 DNA-binding domain"/>
    <property type="match status" value="1"/>
</dbReference>
<feature type="compositionally biased region" description="Basic and acidic residues" evidence="6">
    <location>
        <begin position="1"/>
        <end position="19"/>
    </location>
</feature>
<evidence type="ECO:0000256" key="4">
    <source>
        <dbReference type="ARBA" id="ARBA00023163"/>
    </source>
</evidence>
<evidence type="ECO:0000256" key="6">
    <source>
        <dbReference type="SAM" id="MobiDB-lite"/>
    </source>
</evidence>
<dbReference type="InterPro" id="IPR050815">
    <property type="entry name" value="TF_fung"/>
</dbReference>
<accession>A0A3N4L5N9</accession>
<evidence type="ECO:0000259" key="7">
    <source>
        <dbReference type="PROSITE" id="PS50048"/>
    </source>
</evidence>
<evidence type="ECO:0000256" key="1">
    <source>
        <dbReference type="ARBA" id="ARBA00004123"/>
    </source>
</evidence>
<name>A0A3N4L5N9_9PEZI</name>
<dbReference type="SMART" id="SM00066">
    <property type="entry name" value="GAL4"/>
    <property type="match status" value="1"/>
</dbReference>
<feature type="domain" description="Zn(2)-C6 fungal-type" evidence="7">
    <location>
        <begin position="28"/>
        <end position="57"/>
    </location>
</feature>
<dbReference type="PANTHER" id="PTHR47338">
    <property type="entry name" value="ZN(II)2CYS6 TRANSCRIPTION FACTOR (EUROFUNG)-RELATED"/>
    <property type="match status" value="1"/>
</dbReference>
<evidence type="ECO:0000256" key="3">
    <source>
        <dbReference type="ARBA" id="ARBA00023015"/>
    </source>
</evidence>
<dbReference type="Proteomes" id="UP000277580">
    <property type="component" value="Unassembled WGS sequence"/>
</dbReference>
<evidence type="ECO:0000313" key="9">
    <source>
        <dbReference type="Proteomes" id="UP000277580"/>
    </source>
</evidence>
<sequence>MKRAASKDKEKDKGEKEKDESVEDEGPACQSCRKKKAKCSREQPCSHCARMNIECQYDESRSRPGVKAGVIESLSQRLDILEKMFIGQTLVTRQLLSTIRELNPNLGPKSPGNFAQLSDCGSPSKPLDLLTAEISGLKRELLQASSPATSGSGGSAKRQRLNNHHDVSPRSYQQPTSDPELSQQRRPTIVDLLDCEDSSLPPADLVDILVHLYFELIHPWIPILHKTSFLRRLESVATRPALSTILHAIVAATVRFSADKRLERKEVRDRYFRISRQTVILKSMEMFSVENLQALVIIAFDTIGSGRGPKSWAIVDSMTRTVEHLQLSFEDDAEGNTGNSSAHRLINRMNFLGPSKTWTEGEERRRVFWNVFLLDRFCSVATGWNTSLTSADVRRRLPCEGAIWEAEKPVRTRYFGISDNSGTQNIRRQNGGGVPLISDPFPSDSANNSNGFYSEEVVNLGGFSYCIEATELLSQVTRFFLQQAVDLKSPEEVQQWLMRFKELDLRLVRWKLFLPPQWREATVVNGKMDPNLTLAHITHNTSVILLHQGIAYPSVQWQTLSIKLPSSSSADTCLSAAVEITTITQQYLIHNTGLTNPQFAFCLFVSGRVLLAHASFYNTELRPEFVTLVKALFDISKRWRGLYADHDNAYNLPAGFAQRLLQAQAQSDPKNTLFSDSAATGSVDISKPAYSDHFDSDEFLQMTGKGMNGKNGQLMESEPLELASPPMPLSFQAPASHVGNVNHPYGNSLEHQQDEHQHFDNGYNGVIDHSDGGIFTVEQLTEFSNLFADPQFAGFDRVLTYGGGM</sequence>
<dbReference type="Pfam" id="PF04082">
    <property type="entry name" value="Fungal_trans"/>
    <property type="match status" value="1"/>
</dbReference>
<dbReference type="InterPro" id="IPR007219">
    <property type="entry name" value="XnlR_reg_dom"/>
</dbReference>
<evidence type="ECO:0000256" key="2">
    <source>
        <dbReference type="ARBA" id="ARBA00022723"/>
    </source>
</evidence>
<dbReference type="PROSITE" id="PS00463">
    <property type="entry name" value="ZN2_CY6_FUNGAL_1"/>
    <property type="match status" value="1"/>
</dbReference>
<evidence type="ECO:0000256" key="5">
    <source>
        <dbReference type="ARBA" id="ARBA00023242"/>
    </source>
</evidence>
<dbReference type="GO" id="GO:0008270">
    <property type="term" value="F:zinc ion binding"/>
    <property type="evidence" value="ECO:0007669"/>
    <property type="project" value="InterPro"/>
</dbReference>
<keyword evidence="9" id="KW-1185">Reference proteome</keyword>
<gene>
    <name evidence="8" type="ORF">P167DRAFT_499307</name>
</gene>
<keyword evidence="2" id="KW-0479">Metal-binding</keyword>
<dbReference type="GO" id="GO:0003677">
    <property type="term" value="F:DNA binding"/>
    <property type="evidence" value="ECO:0007669"/>
    <property type="project" value="InterPro"/>
</dbReference>
<feature type="region of interest" description="Disordered" evidence="6">
    <location>
        <begin position="1"/>
        <end position="39"/>
    </location>
</feature>
<dbReference type="CDD" id="cd12148">
    <property type="entry name" value="fungal_TF_MHR"/>
    <property type="match status" value="1"/>
</dbReference>
<dbReference type="AlphaFoldDB" id="A0A3N4L5N9"/>